<accession>W0F0X2</accession>
<dbReference type="AlphaFoldDB" id="W0F0X2"/>
<keyword evidence="3" id="KW-1185">Reference proteome</keyword>
<evidence type="ECO:0000256" key="1">
    <source>
        <dbReference type="SAM" id="Phobius"/>
    </source>
</evidence>
<feature type="transmembrane region" description="Helical" evidence="1">
    <location>
        <begin position="229"/>
        <end position="252"/>
    </location>
</feature>
<feature type="transmembrane region" description="Helical" evidence="1">
    <location>
        <begin position="78"/>
        <end position="100"/>
    </location>
</feature>
<proteinExistence type="predicted"/>
<protein>
    <recommendedName>
        <fullName evidence="4">DUF2157 domain-containing protein</fullName>
    </recommendedName>
</protein>
<dbReference type="OrthoDB" id="1120077at2"/>
<feature type="transmembrane region" description="Helical" evidence="1">
    <location>
        <begin position="264"/>
        <end position="281"/>
    </location>
</feature>
<feature type="transmembrane region" description="Helical" evidence="1">
    <location>
        <begin position="293"/>
        <end position="311"/>
    </location>
</feature>
<evidence type="ECO:0008006" key="4">
    <source>
        <dbReference type="Google" id="ProtNLM"/>
    </source>
</evidence>
<keyword evidence="1" id="KW-0472">Membrane</keyword>
<evidence type="ECO:0000313" key="3">
    <source>
        <dbReference type="Proteomes" id="UP000003586"/>
    </source>
</evidence>
<keyword evidence="1" id="KW-0812">Transmembrane</keyword>
<dbReference type="STRING" id="929713.NIASO_10620"/>
<dbReference type="Proteomes" id="UP000003586">
    <property type="component" value="Chromosome"/>
</dbReference>
<evidence type="ECO:0000313" key="2">
    <source>
        <dbReference type="EMBL" id="AHF15483.1"/>
    </source>
</evidence>
<feature type="transmembrane region" description="Helical" evidence="1">
    <location>
        <begin position="199"/>
        <end position="217"/>
    </location>
</feature>
<reference evidence="2 3" key="1">
    <citation type="submission" date="2013-12" db="EMBL/GenBank/DDBJ databases">
        <authorList>
            <consortium name="DOE Joint Genome Institute"/>
            <person name="Eisen J."/>
            <person name="Huntemann M."/>
            <person name="Han J."/>
            <person name="Chen A."/>
            <person name="Kyrpides N."/>
            <person name="Mavromatis K."/>
            <person name="Markowitz V."/>
            <person name="Palaniappan K."/>
            <person name="Ivanova N."/>
            <person name="Schaumberg A."/>
            <person name="Pati A."/>
            <person name="Liolios K."/>
            <person name="Nordberg H.P."/>
            <person name="Cantor M.N."/>
            <person name="Hua S.X."/>
            <person name="Woyke T."/>
        </authorList>
    </citation>
    <scope>NUCLEOTIDE SEQUENCE [LARGE SCALE GENOMIC DNA]</scope>
    <source>
        <strain evidence="3">DSM 19437</strain>
    </source>
</reference>
<dbReference type="RefSeq" id="WP_008585420.1">
    <property type="nucleotide sequence ID" value="NZ_CP007035.1"/>
</dbReference>
<feature type="transmembrane region" description="Helical" evidence="1">
    <location>
        <begin position="166"/>
        <end position="187"/>
    </location>
</feature>
<feature type="transmembrane region" description="Helical" evidence="1">
    <location>
        <begin position="317"/>
        <end position="334"/>
    </location>
</feature>
<sequence length="343" mass="39411">MRVNKKEAAILNSAIDEWEKEQVIDPVKAAELRKAVTEHKDDLGSLTFYAFVAAISCTILAFGAIVLDEKWIERLRNFFSFSELLIGVLFLALSVAFTWIAKKRKQKYPEAVLSNESFTVLIVLSLGVALTYLARATGGGYPLYGLVIFLLSVTYGLVSRYLQSKLLWVCALLTLVISFAVQSWSWSGPQHDYFLGMNYPLRITVFCGMLLLLLYGIKKSGTEIPDYEISSQLMWVLFLLSGLLVSVSGNLSYEVWSNIRQGRLWVWALVYSLLLCGLVGYAYKRKDEFFRDLVLLFFLLNIYTRYFEYFWDRTNKGIFFAVLALSFWLIGRKAEQMRKKFME</sequence>
<feature type="transmembrane region" description="Helical" evidence="1">
    <location>
        <begin position="141"/>
        <end position="159"/>
    </location>
</feature>
<feature type="transmembrane region" description="Helical" evidence="1">
    <location>
        <begin position="112"/>
        <end position="135"/>
    </location>
</feature>
<dbReference type="HOGENOM" id="CLU_796293_0_0_10"/>
<name>W0F0X2_9BACT</name>
<dbReference type="KEGG" id="nso:NIASO_10620"/>
<keyword evidence="1" id="KW-1133">Transmembrane helix</keyword>
<feature type="transmembrane region" description="Helical" evidence="1">
    <location>
        <begin position="43"/>
        <end position="66"/>
    </location>
</feature>
<organism evidence="2 3">
    <name type="scientific">Niabella soli DSM 19437</name>
    <dbReference type="NCBI Taxonomy" id="929713"/>
    <lineage>
        <taxon>Bacteria</taxon>
        <taxon>Pseudomonadati</taxon>
        <taxon>Bacteroidota</taxon>
        <taxon>Chitinophagia</taxon>
        <taxon>Chitinophagales</taxon>
        <taxon>Chitinophagaceae</taxon>
        <taxon>Niabella</taxon>
    </lineage>
</organism>
<dbReference type="eggNOG" id="ENOG502Z8RZ">
    <property type="taxonomic scope" value="Bacteria"/>
</dbReference>
<dbReference type="EMBL" id="CP007035">
    <property type="protein sequence ID" value="AHF15483.1"/>
    <property type="molecule type" value="Genomic_DNA"/>
</dbReference>
<gene>
    <name evidence="2" type="ORF">NIASO_10620</name>
</gene>